<dbReference type="EC" id="2.1.1.100" evidence="6"/>
<reference evidence="6 7" key="2">
    <citation type="journal article" date="2024" name="Int. J. Syst. Evol. Microbiol.">
        <title>Promethearchaeum syntrophicum gen. nov., sp. nov., an anaerobic, obligately syntrophic archaeon, the first isolate of the lineage 'Asgard' archaea, and proposal of the new archaeal phylum Promethearchaeota phyl. nov. and kingdom Promethearchaeati regn. nov.</title>
        <authorList>
            <person name="Imachi H."/>
            <person name="Nobu M.K."/>
            <person name="Kato S."/>
            <person name="Takaki Y."/>
            <person name="Miyazaki M."/>
            <person name="Miyata M."/>
            <person name="Ogawara M."/>
            <person name="Saito Y."/>
            <person name="Sakai S."/>
            <person name="Tahara Y.O."/>
            <person name="Takano Y."/>
            <person name="Tasumi E."/>
            <person name="Uematsu K."/>
            <person name="Yoshimura T."/>
            <person name="Itoh T."/>
            <person name="Ohkuma M."/>
            <person name="Takai K."/>
        </authorList>
    </citation>
    <scope>NUCLEOTIDE SEQUENCE [LARGE SCALE GENOMIC DNA]</scope>
    <source>
        <strain evidence="6 7">MK-D1</strain>
    </source>
</reference>
<dbReference type="AlphaFoldDB" id="A0A5B9D9H5"/>
<evidence type="ECO:0000256" key="3">
    <source>
        <dbReference type="ARBA" id="ARBA00022989"/>
    </source>
</evidence>
<dbReference type="GeneID" id="41329482"/>
<dbReference type="Proteomes" id="UP000321408">
    <property type="component" value="Chromosome"/>
</dbReference>
<proteinExistence type="predicted"/>
<evidence type="ECO:0000256" key="2">
    <source>
        <dbReference type="ARBA" id="ARBA00022692"/>
    </source>
</evidence>
<dbReference type="PANTHER" id="PTHR43847:SF1">
    <property type="entry name" value="BLL3993 PROTEIN"/>
    <property type="match status" value="1"/>
</dbReference>
<dbReference type="RefSeq" id="WP_147662563.1">
    <property type="nucleotide sequence ID" value="NZ_CP042905.2"/>
</dbReference>
<name>A0A5B9D9H5_9ARCH</name>
<evidence type="ECO:0000313" key="7">
    <source>
        <dbReference type="Proteomes" id="UP000321408"/>
    </source>
</evidence>
<comment type="subcellular location">
    <subcellularLocation>
        <location evidence="1">Endomembrane system</location>
        <topology evidence="1">Multi-pass membrane protein</topology>
    </subcellularLocation>
</comment>
<dbReference type="InterPro" id="IPR007318">
    <property type="entry name" value="Phopholipid_MeTrfase"/>
</dbReference>
<protein>
    <submittedName>
        <fullName evidence="6">Isoprenylcysteine carboxylmethyltransferase family protein</fullName>
        <ecNumber evidence="6">2.1.1.100</ecNumber>
        <ecNumber evidence="6">2.1.1.334</ecNumber>
    </submittedName>
</protein>
<dbReference type="PANTHER" id="PTHR43847">
    <property type="entry name" value="BLL3993 PROTEIN"/>
    <property type="match status" value="1"/>
</dbReference>
<feature type="transmembrane region" description="Helical" evidence="5">
    <location>
        <begin position="52"/>
        <end position="73"/>
    </location>
</feature>
<keyword evidence="2 5" id="KW-0812">Transmembrane</keyword>
<feature type="transmembrane region" description="Helical" evidence="5">
    <location>
        <begin position="80"/>
        <end position="101"/>
    </location>
</feature>
<dbReference type="EC" id="2.1.1.334" evidence="6"/>
<dbReference type="GO" id="GO:0012505">
    <property type="term" value="C:endomembrane system"/>
    <property type="evidence" value="ECO:0007669"/>
    <property type="project" value="UniProtKB-SubCell"/>
</dbReference>
<feature type="transmembrane region" description="Helical" evidence="5">
    <location>
        <begin position="12"/>
        <end position="32"/>
    </location>
</feature>
<evidence type="ECO:0000256" key="5">
    <source>
        <dbReference type="SAM" id="Phobius"/>
    </source>
</evidence>
<dbReference type="Pfam" id="PF04191">
    <property type="entry name" value="PEMT"/>
    <property type="match status" value="1"/>
</dbReference>
<evidence type="ECO:0000313" key="6">
    <source>
        <dbReference type="EMBL" id="QEE15661.1"/>
    </source>
</evidence>
<keyword evidence="6" id="KW-0808">Transferase</keyword>
<dbReference type="OrthoDB" id="148346at2157"/>
<gene>
    <name evidence="6" type="ORF">DSAG12_01488</name>
</gene>
<dbReference type="Gene3D" id="1.20.120.1630">
    <property type="match status" value="1"/>
</dbReference>
<reference evidence="6 7" key="1">
    <citation type="journal article" date="2020" name="Nature">
        <title>Isolation of an archaeon at the prokaryote-eukaryote interface.</title>
        <authorList>
            <person name="Imachi H."/>
            <person name="Nobu M.K."/>
            <person name="Nakahara N."/>
            <person name="Morono Y."/>
            <person name="Ogawara M."/>
            <person name="Takaki Y."/>
            <person name="Takano Y."/>
            <person name="Uematsu K."/>
            <person name="Ikuta T."/>
            <person name="Ito M."/>
            <person name="Matsui Y."/>
            <person name="Miyazaki M."/>
            <person name="Murata K."/>
            <person name="Saito Y."/>
            <person name="Sakai S."/>
            <person name="Song C."/>
            <person name="Tasumi E."/>
            <person name="Yamanaka Y."/>
            <person name="Yamaguchi T."/>
            <person name="Kamagata Y."/>
            <person name="Tamaki H."/>
            <person name="Takai K."/>
        </authorList>
    </citation>
    <scope>NUCLEOTIDE SEQUENCE [LARGE SCALE GENOMIC DNA]</scope>
    <source>
        <strain evidence="6 7">MK-D1</strain>
    </source>
</reference>
<keyword evidence="4 5" id="KW-0472">Membrane</keyword>
<keyword evidence="3 5" id="KW-1133">Transmembrane helix</keyword>
<sequence length="186" mass="21793">MIFFPRFELGWLNGWLYLCVFYLVFGIIILSSPMEVRARLYSTSNLPKKSRFYSISTNILGFFFLLQTIFTPLKTDSIEFILGSLMIIVSIICMSISLINYKNTPLDVPVTKGIYEISRNPQIIMILLTWFGISFSMGSWVAIITVISIAFFFHFKILDEEKACLKQYGKKYQDYIEKVSRYFFFF</sequence>
<dbReference type="InterPro" id="IPR052527">
    <property type="entry name" value="Metal_cation-efflux_comp"/>
</dbReference>
<dbReference type="KEGG" id="psyt:DSAG12_01488"/>
<keyword evidence="7" id="KW-1185">Reference proteome</keyword>
<evidence type="ECO:0000256" key="1">
    <source>
        <dbReference type="ARBA" id="ARBA00004127"/>
    </source>
</evidence>
<organism evidence="6 7">
    <name type="scientific">Promethearchaeum syntrophicum</name>
    <dbReference type="NCBI Taxonomy" id="2594042"/>
    <lineage>
        <taxon>Archaea</taxon>
        <taxon>Promethearchaeati</taxon>
        <taxon>Promethearchaeota</taxon>
        <taxon>Promethearchaeia</taxon>
        <taxon>Promethearchaeales</taxon>
        <taxon>Promethearchaeaceae</taxon>
        <taxon>Promethearchaeum</taxon>
    </lineage>
</organism>
<dbReference type="EMBL" id="CP042905">
    <property type="protein sequence ID" value="QEE15661.1"/>
    <property type="molecule type" value="Genomic_DNA"/>
</dbReference>
<feature type="transmembrane region" description="Helical" evidence="5">
    <location>
        <begin position="121"/>
        <end position="153"/>
    </location>
</feature>
<evidence type="ECO:0000256" key="4">
    <source>
        <dbReference type="ARBA" id="ARBA00023136"/>
    </source>
</evidence>
<accession>A0A5B9D9H5</accession>
<keyword evidence="6" id="KW-0489">Methyltransferase</keyword>